<evidence type="ECO:0000313" key="3">
    <source>
        <dbReference type="EMBL" id="GAA3359080.1"/>
    </source>
</evidence>
<keyword evidence="4" id="KW-1185">Reference proteome</keyword>
<sequence>MPGSRSTNWRKSSYSSTQTNCVEVGRSGDLAAVRDSKDRSAGHLAVHPDCWSNFLTALKSDHYPTP</sequence>
<proteinExistence type="predicted"/>
<evidence type="ECO:0000313" key="4">
    <source>
        <dbReference type="Proteomes" id="UP001500483"/>
    </source>
</evidence>
<dbReference type="Proteomes" id="UP001500483">
    <property type="component" value="Unassembled WGS sequence"/>
</dbReference>
<evidence type="ECO:0000259" key="2">
    <source>
        <dbReference type="Pfam" id="PF04149"/>
    </source>
</evidence>
<gene>
    <name evidence="3" type="ORF">GCM10020366_33660</name>
</gene>
<evidence type="ECO:0000256" key="1">
    <source>
        <dbReference type="SAM" id="MobiDB-lite"/>
    </source>
</evidence>
<feature type="domain" description="DUF397" evidence="2">
    <location>
        <begin position="8"/>
        <end position="59"/>
    </location>
</feature>
<dbReference type="EMBL" id="BAAAYK010000038">
    <property type="protein sequence ID" value="GAA3359080.1"/>
    <property type="molecule type" value="Genomic_DNA"/>
</dbReference>
<comment type="caution">
    <text evidence="3">The sequence shown here is derived from an EMBL/GenBank/DDBJ whole genome shotgun (WGS) entry which is preliminary data.</text>
</comment>
<name>A0ABP6RTS8_9PSEU</name>
<feature type="region of interest" description="Disordered" evidence="1">
    <location>
        <begin position="1"/>
        <end position="20"/>
    </location>
</feature>
<dbReference type="Pfam" id="PF04149">
    <property type="entry name" value="DUF397"/>
    <property type="match status" value="1"/>
</dbReference>
<protein>
    <submittedName>
        <fullName evidence="3">DUF397 domain-containing protein</fullName>
    </submittedName>
</protein>
<dbReference type="InterPro" id="IPR007278">
    <property type="entry name" value="DUF397"/>
</dbReference>
<organism evidence="3 4">
    <name type="scientific">Saccharopolyspora gregorii</name>
    <dbReference type="NCBI Taxonomy" id="33914"/>
    <lineage>
        <taxon>Bacteria</taxon>
        <taxon>Bacillati</taxon>
        <taxon>Actinomycetota</taxon>
        <taxon>Actinomycetes</taxon>
        <taxon>Pseudonocardiales</taxon>
        <taxon>Pseudonocardiaceae</taxon>
        <taxon>Saccharopolyspora</taxon>
    </lineage>
</organism>
<reference evidence="4" key="1">
    <citation type="journal article" date="2019" name="Int. J. Syst. Evol. Microbiol.">
        <title>The Global Catalogue of Microorganisms (GCM) 10K type strain sequencing project: providing services to taxonomists for standard genome sequencing and annotation.</title>
        <authorList>
            <consortium name="The Broad Institute Genomics Platform"/>
            <consortium name="The Broad Institute Genome Sequencing Center for Infectious Disease"/>
            <person name="Wu L."/>
            <person name="Ma J."/>
        </authorList>
    </citation>
    <scope>NUCLEOTIDE SEQUENCE [LARGE SCALE GENOMIC DNA]</scope>
    <source>
        <strain evidence="4">JCM 9687</strain>
    </source>
</reference>
<accession>A0ABP6RTS8</accession>
<dbReference type="RefSeq" id="WP_344927706.1">
    <property type="nucleotide sequence ID" value="NZ_BAAAYK010000038.1"/>
</dbReference>